<keyword evidence="2" id="KW-1185">Reference proteome</keyword>
<sequence length="173" mass="19695">MKAIQMILGFETACENSYFHTYSLLISGTTFKMCQVLPVQFHSGKVYSLFMWTTCVYSIFDQFADLSIQNCLILKFVDEEEEKTNNPQAPSTDQTIDDSGDIEPCSGFNVISLLKFLFLEAKSAFLNTTVQIWSIWWALAAYGKVVFKWELRSEPVGYTFAVPQLLSKEAPHL</sequence>
<gene>
    <name evidence="1" type="ORF">MAR_014406</name>
</gene>
<evidence type="ECO:0000313" key="1">
    <source>
        <dbReference type="EMBL" id="WAR28702.1"/>
    </source>
</evidence>
<dbReference type="EMBL" id="CP111026">
    <property type="protein sequence ID" value="WAR28702.1"/>
    <property type="molecule type" value="Genomic_DNA"/>
</dbReference>
<evidence type="ECO:0000313" key="2">
    <source>
        <dbReference type="Proteomes" id="UP001164746"/>
    </source>
</evidence>
<accession>A0ABY7G2M8</accession>
<protein>
    <submittedName>
        <fullName evidence="1">Uncharacterized protein</fullName>
    </submittedName>
</protein>
<reference evidence="1" key="1">
    <citation type="submission" date="2022-11" db="EMBL/GenBank/DDBJ databases">
        <title>Centuries of genome instability and evolution in soft-shell clam transmissible cancer (bioRxiv).</title>
        <authorList>
            <person name="Hart S.F.M."/>
            <person name="Yonemitsu M.A."/>
            <person name="Giersch R.M."/>
            <person name="Beal B.F."/>
            <person name="Arriagada G."/>
            <person name="Davis B.W."/>
            <person name="Ostrander E.A."/>
            <person name="Goff S.P."/>
            <person name="Metzger M.J."/>
        </authorList>
    </citation>
    <scope>NUCLEOTIDE SEQUENCE</scope>
    <source>
        <strain evidence="1">MELC-2E11</strain>
        <tissue evidence="1">Siphon/mantle</tissue>
    </source>
</reference>
<organism evidence="1 2">
    <name type="scientific">Mya arenaria</name>
    <name type="common">Soft-shell clam</name>
    <dbReference type="NCBI Taxonomy" id="6604"/>
    <lineage>
        <taxon>Eukaryota</taxon>
        <taxon>Metazoa</taxon>
        <taxon>Spiralia</taxon>
        <taxon>Lophotrochozoa</taxon>
        <taxon>Mollusca</taxon>
        <taxon>Bivalvia</taxon>
        <taxon>Autobranchia</taxon>
        <taxon>Heteroconchia</taxon>
        <taxon>Euheterodonta</taxon>
        <taxon>Imparidentia</taxon>
        <taxon>Neoheterodontei</taxon>
        <taxon>Myida</taxon>
        <taxon>Myoidea</taxon>
        <taxon>Myidae</taxon>
        <taxon>Mya</taxon>
    </lineage>
</organism>
<name>A0ABY7G2M8_MYAAR</name>
<proteinExistence type="predicted"/>
<dbReference type="Proteomes" id="UP001164746">
    <property type="component" value="Chromosome 15"/>
</dbReference>